<name>A0A8B4I9Z3_PSEFL</name>
<accession>A0A8B4I9Z3</accession>
<gene>
    <name evidence="1" type="ORF">NCTC10038_03129</name>
</gene>
<dbReference type="EMBL" id="LS483372">
    <property type="protein sequence ID" value="SQF91703.1"/>
    <property type="molecule type" value="Genomic_DNA"/>
</dbReference>
<dbReference type="RefSeq" id="WP_145963499.1">
    <property type="nucleotide sequence ID" value="NZ_LS483372.1"/>
</dbReference>
<proteinExistence type="predicted"/>
<dbReference type="AlphaFoldDB" id="A0A8B4I9Z3"/>
<dbReference type="Proteomes" id="UP000248640">
    <property type="component" value="Chromosome 1"/>
</dbReference>
<sequence length="525" mass="59794">MVLMFHGLLTQPDSHAEGSSERSCAEKELVRIYLQSLPSALRAQESYALMTDYALATRAQPAQARWDQSVLEKFLLWSFIVKTKPLAELNNSDVQDFLSFCNTPPESWISKSNDRFVKEFGLLKANPEWRPFHSPLCEHGVRWVINRFFSFNSEAIGLVICPASRPETPDVNTCSCTDAEPLCCEYLDALKEITNGKKGLELGLFMFATSFYLKIPLRACLNYLTFDCFDFSDKTNGRFKVNTGNGSISGRVPEHYMEYFLRWRQISQLLTYPTPDEMQPLFHRRAKNYPTAYLPKIDVNGLLPTKLLRAFNEGCARCRKPEGQLLSSFDRSKKYRNKVANKQEAFSTIERLYQEANNINHDTSATAVPLYLVKEGVTAQLPEKVITHFLTSFNPASSKEICSAGASLFCLFVRGEPNYLNLRAFEKLTLWSILVAGKSPADLDASDAKSFYLFCLNPPAQWISTRIYSRSSILWRPFLKLRPGKANNVPRAGMIVRWCNACYIQLVQAGILRSNPFQRLNKYIN</sequence>
<organism evidence="1 2">
    <name type="scientific">Pseudomonas fluorescens</name>
    <dbReference type="NCBI Taxonomy" id="294"/>
    <lineage>
        <taxon>Bacteria</taxon>
        <taxon>Pseudomonadati</taxon>
        <taxon>Pseudomonadota</taxon>
        <taxon>Gammaproteobacteria</taxon>
        <taxon>Pseudomonadales</taxon>
        <taxon>Pseudomonadaceae</taxon>
        <taxon>Pseudomonas</taxon>
    </lineage>
</organism>
<evidence type="ECO:0000313" key="1">
    <source>
        <dbReference type="EMBL" id="SQF91703.1"/>
    </source>
</evidence>
<evidence type="ECO:0000313" key="2">
    <source>
        <dbReference type="Proteomes" id="UP000248640"/>
    </source>
</evidence>
<reference evidence="1 2" key="1">
    <citation type="submission" date="2018-06" db="EMBL/GenBank/DDBJ databases">
        <authorList>
            <consortium name="Pathogen Informatics"/>
            <person name="Doyle S."/>
        </authorList>
    </citation>
    <scope>NUCLEOTIDE SEQUENCE [LARGE SCALE GENOMIC DNA]</scope>
    <source>
        <strain evidence="1 2">NCTC10038</strain>
    </source>
</reference>
<protein>
    <submittedName>
        <fullName evidence="1">Site-specific recombinase, phage integrase family</fullName>
    </submittedName>
</protein>